<organism evidence="1 2">
    <name type="scientific">Aeoliella mucimassa</name>
    <dbReference type="NCBI Taxonomy" id="2527972"/>
    <lineage>
        <taxon>Bacteria</taxon>
        <taxon>Pseudomonadati</taxon>
        <taxon>Planctomycetota</taxon>
        <taxon>Planctomycetia</taxon>
        <taxon>Pirellulales</taxon>
        <taxon>Lacipirellulaceae</taxon>
        <taxon>Aeoliella</taxon>
    </lineage>
</organism>
<evidence type="ECO:0000313" key="1">
    <source>
        <dbReference type="EMBL" id="QDU58614.1"/>
    </source>
</evidence>
<dbReference type="Proteomes" id="UP000315750">
    <property type="component" value="Chromosome"/>
</dbReference>
<dbReference type="AlphaFoldDB" id="A0A518AV61"/>
<evidence type="ECO:0008006" key="3">
    <source>
        <dbReference type="Google" id="ProtNLM"/>
    </source>
</evidence>
<name>A0A518AV61_9BACT</name>
<keyword evidence="2" id="KW-1185">Reference proteome</keyword>
<proteinExistence type="predicted"/>
<evidence type="ECO:0000313" key="2">
    <source>
        <dbReference type="Proteomes" id="UP000315750"/>
    </source>
</evidence>
<reference evidence="1 2" key="1">
    <citation type="submission" date="2019-02" db="EMBL/GenBank/DDBJ databases">
        <title>Deep-cultivation of Planctomycetes and their phenomic and genomic characterization uncovers novel biology.</title>
        <authorList>
            <person name="Wiegand S."/>
            <person name="Jogler M."/>
            <person name="Boedeker C."/>
            <person name="Pinto D."/>
            <person name="Vollmers J."/>
            <person name="Rivas-Marin E."/>
            <person name="Kohn T."/>
            <person name="Peeters S.H."/>
            <person name="Heuer A."/>
            <person name="Rast P."/>
            <person name="Oberbeckmann S."/>
            <person name="Bunk B."/>
            <person name="Jeske O."/>
            <person name="Meyerdierks A."/>
            <person name="Storesund J.E."/>
            <person name="Kallscheuer N."/>
            <person name="Luecker S."/>
            <person name="Lage O.M."/>
            <person name="Pohl T."/>
            <person name="Merkel B.J."/>
            <person name="Hornburger P."/>
            <person name="Mueller R.-W."/>
            <person name="Bruemmer F."/>
            <person name="Labrenz M."/>
            <person name="Spormann A.M."/>
            <person name="Op den Camp H."/>
            <person name="Overmann J."/>
            <person name="Amann R."/>
            <person name="Jetten M.S.M."/>
            <person name="Mascher T."/>
            <person name="Medema M.H."/>
            <person name="Devos D.P."/>
            <person name="Kaster A.-K."/>
            <person name="Ovreas L."/>
            <person name="Rohde M."/>
            <person name="Galperin M.Y."/>
            <person name="Jogler C."/>
        </authorList>
    </citation>
    <scope>NUCLEOTIDE SEQUENCE [LARGE SCALE GENOMIC DNA]</scope>
    <source>
        <strain evidence="1 2">Pan181</strain>
    </source>
</reference>
<sequence length="196" mass="22206">MSKYKPGSLFDEPPVGVFHDQMACVGTNGGPYQFDDFAHGYFEAARRISASLVEDVGFIDILVYPIAFLYRQGLELAIKHLIYFLSPHYGAGSSPVLNHGIINNWKILRPLIESHATIHPHRELARKQLDGIEAIVTDFDKFDPKSFVFRYPEDKSGGVYIKDHMRIDVALLIQELTLVINWFENVVTGTREDLIA</sequence>
<dbReference type="KEGG" id="amuc:Pan181_48530"/>
<protein>
    <recommendedName>
        <fullName evidence="3">HEPN domain-containing protein</fullName>
    </recommendedName>
</protein>
<accession>A0A518AV61</accession>
<dbReference type="EMBL" id="CP036278">
    <property type="protein sequence ID" value="QDU58614.1"/>
    <property type="molecule type" value="Genomic_DNA"/>
</dbReference>
<gene>
    <name evidence="1" type="ORF">Pan181_48530</name>
</gene>